<reference evidence="1 2" key="1">
    <citation type="submission" date="2018-07" db="EMBL/GenBank/DDBJ databases">
        <title>A high quality draft genome assembly of the barn swallow (H. rustica rustica).</title>
        <authorList>
            <person name="Formenti G."/>
            <person name="Chiara M."/>
            <person name="Poveda L."/>
            <person name="Francoijs K.-J."/>
            <person name="Bonisoli-Alquati A."/>
            <person name="Canova L."/>
            <person name="Gianfranceschi L."/>
            <person name="Horner D.S."/>
            <person name="Saino N."/>
        </authorList>
    </citation>
    <scope>NUCLEOTIDE SEQUENCE [LARGE SCALE GENOMIC DNA]</scope>
    <source>
        <strain evidence="1">Chelidonia</strain>
        <tissue evidence="1">Blood</tissue>
    </source>
</reference>
<accession>A0A3M0KM43</accession>
<dbReference type="OrthoDB" id="9391978at2759"/>
<dbReference type="EMBL" id="QRBI01000105">
    <property type="protein sequence ID" value="RMC14309.1"/>
    <property type="molecule type" value="Genomic_DNA"/>
</dbReference>
<gene>
    <name evidence="1" type="ORF">DUI87_09402</name>
</gene>
<proteinExistence type="predicted"/>
<organism evidence="1 2">
    <name type="scientific">Hirundo rustica rustica</name>
    <dbReference type="NCBI Taxonomy" id="333673"/>
    <lineage>
        <taxon>Eukaryota</taxon>
        <taxon>Metazoa</taxon>
        <taxon>Chordata</taxon>
        <taxon>Craniata</taxon>
        <taxon>Vertebrata</taxon>
        <taxon>Euteleostomi</taxon>
        <taxon>Archelosauria</taxon>
        <taxon>Archosauria</taxon>
        <taxon>Dinosauria</taxon>
        <taxon>Saurischia</taxon>
        <taxon>Theropoda</taxon>
        <taxon>Coelurosauria</taxon>
        <taxon>Aves</taxon>
        <taxon>Neognathae</taxon>
        <taxon>Neoaves</taxon>
        <taxon>Telluraves</taxon>
        <taxon>Australaves</taxon>
        <taxon>Passeriformes</taxon>
        <taxon>Sylvioidea</taxon>
        <taxon>Hirundinidae</taxon>
        <taxon>Hirundo</taxon>
    </lineage>
</organism>
<dbReference type="Proteomes" id="UP000269221">
    <property type="component" value="Unassembled WGS sequence"/>
</dbReference>
<dbReference type="STRING" id="333673.A0A3M0KM43"/>
<sequence length="120" mass="13916">MIIGPEHLTYEKRMKDLGLFNLEKGKLRGDLINICECLKGGYQEDGARFCSGVSSNRTRGKGQKLMHRRFHLNMRENFFTVKVTKHWNRLHKEIVGNSLNISLSLGIFKPHLDVILFNFL</sequence>
<protein>
    <submittedName>
        <fullName evidence="1">Uncharacterized protein</fullName>
    </submittedName>
</protein>
<comment type="caution">
    <text evidence="1">The sequence shown here is derived from an EMBL/GenBank/DDBJ whole genome shotgun (WGS) entry which is preliminary data.</text>
</comment>
<dbReference type="AlphaFoldDB" id="A0A3M0KM43"/>
<name>A0A3M0KM43_HIRRU</name>
<evidence type="ECO:0000313" key="1">
    <source>
        <dbReference type="EMBL" id="RMC14309.1"/>
    </source>
</evidence>
<keyword evidence="2" id="KW-1185">Reference proteome</keyword>
<evidence type="ECO:0000313" key="2">
    <source>
        <dbReference type="Proteomes" id="UP000269221"/>
    </source>
</evidence>